<dbReference type="GO" id="GO:0003677">
    <property type="term" value="F:DNA binding"/>
    <property type="evidence" value="ECO:0007669"/>
    <property type="project" value="InterPro"/>
</dbReference>
<dbReference type="AlphaFoldDB" id="A0A2X1Y8S1"/>
<proteinExistence type="predicted"/>
<dbReference type="InterPro" id="IPR000792">
    <property type="entry name" value="Tscrpt_reg_LuxR_C"/>
</dbReference>
<protein>
    <submittedName>
        <fullName evidence="2">Bacterial regulatory proteins, luxR family</fullName>
    </submittedName>
</protein>
<gene>
    <name evidence="2" type="ORF">NCTC11647_02646</name>
</gene>
<dbReference type="EMBL" id="UATL01000002">
    <property type="protein sequence ID" value="SPY43731.1"/>
    <property type="molecule type" value="Genomic_DNA"/>
</dbReference>
<organism evidence="2 3">
    <name type="scientific">Photobacterium damselae</name>
    <dbReference type="NCBI Taxonomy" id="38293"/>
    <lineage>
        <taxon>Bacteria</taxon>
        <taxon>Pseudomonadati</taxon>
        <taxon>Pseudomonadota</taxon>
        <taxon>Gammaproteobacteria</taxon>
        <taxon>Vibrionales</taxon>
        <taxon>Vibrionaceae</taxon>
        <taxon>Photobacterium</taxon>
    </lineage>
</organism>
<sequence>MISKESSIHPKIFPELTVKQFEVLFHYALGKSAKDIQISLGCSRTAIEKHLTEIRYKFNCQNSSELRVIFFMRIITNLNI</sequence>
<dbReference type="InterPro" id="IPR016032">
    <property type="entry name" value="Sig_transdc_resp-reg_C-effctor"/>
</dbReference>
<dbReference type="GO" id="GO:0006355">
    <property type="term" value="P:regulation of DNA-templated transcription"/>
    <property type="evidence" value="ECO:0007669"/>
    <property type="project" value="InterPro"/>
</dbReference>
<dbReference type="SUPFAM" id="SSF46894">
    <property type="entry name" value="C-terminal effector domain of the bipartite response regulators"/>
    <property type="match status" value="1"/>
</dbReference>
<dbReference type="SMART" id="SM00421">
    <property type="entry name" value="HTH_LUXR"/>
    <property type="match status" value="1"/>
</dbReference>
<dbReference type="RefSeq" id="WP_036766450.1">
    <property type="nucleotide sequence ID" value="NZ_PYOG01000028.1"/>
</dbReference>
<dbReference type="InterPro" id="IPR036388">
    <property type="entry name" value="WH-like_DNA-bd_sf"/>
</dbReference>
<evidence type="ECO:0000313" key="2">
    <source>
        <dbReference type="EMBL" id="SPY43731.1"/>
    </source>
</evidence>
<evidence type="ECO:0000313" key="3">
    <source>
        <dbReference type="Proteomes" id="UP000251647"/>
    </source>
</evidence>
<dbReference type="PROSITE" id="PS50043">
    <property type="entry name" value="HTH_LUXR_2"/>
    <property type="match status" value="1"/>
</dbReference>
<name>A0A2X1Y8S1_PHODM</name>
<reference evidence="2 3" key="1">
    <citation type="submission" date="2018-06" db="EMBL/GenBank/DDBJ databases">
        <authorList>
            <consortium name="Pathogen Informatics"/>
            <person name="Doyle S."/>
        </authorList>
    </citation>
    <scope>NUCLEOTIDE SEQUENCE [LARGE SCALE GENOMIC DNA]</scope>
    <source>
        <strain evidence="2 3">NCTC11647</strain>
    </source>
</reference>
<feature type="domain" description="HTH luxR-type" evidence="1">
    <location>
        <begin position="9"/>
        <end position="74"/>
    </location>
</feature>
<dbReference type="Proteomes" id="UP000251647">
    <property type="component" value="Unassembled WGS sequence"/>
</dbReference>
<dbReference type="Gene3D" id="1.10.10.10">
    <property type="entry name" value="Winged helix-like DNA-binding domain superfamily/Winged helix DNA-binding domain"/>
    <property type="match status" value="1"/>
</dbReference>
<dbReference type="Pfam" id="PF00196">
    <property type="entry name" value="GerE"/>
    <property type="match status" value="1"/>
</dbReference>
<evidence type="ECO:0000259" key="1">
    <source>
        <dbReference type="PROSITE" id="PS50043"/>
    </source>
</evidence>
<accession>A0A2X1Y8S1</accession>